<sequence length="71" mass="7485">MTKLYVVASGIDTKTGASARVIGAYTDEAVAKAVQAVAWGNEATVTCVEVDQVDPELRQAMNALDIEKETA</sequence>
<evidence type="ECO:0000313" key="2">
    <source>
        <dbReference type="Proteomes" id="UP000718593"/>
    </source>
</evidence>
<accession>A0A930BU87</accession>
<reference evidence="1" key="1">
    <citation type="submission" date="2020-04" db="EMBL/GenBank/DDBJ databases">
        <title>Deep metagenomics examines the oral microbiome during advanced dental caries in children, revealing novel taxa and co-occurrences with host molecules.</title>
        <authorList>
            <person name="Baker J.L."/>
            <person name="Morton J.T."/>
            <person name="Dinis M."/>
            <person name="Alvarez R."/>
            <person name="Tran N.C."/>
            <person name="Knight R."/>
            <person name="Edlund A."/>
        </authorList>
    </citation>
    <scope>NUCLEOTIDE SEQUENCE</scope>
    <source>
        <strain evidence="1">JCVI_32_bin.24</strain>
    </source>
</reference>
<dbReference type="AlphaFoldDB" id="A0A930BU87"/>
<dbReference type="Proteomes" id="UP000718593">
    <property type="component" value="Unassembled WGS sequence"/>
</dbReference>
<proteinExistence type="predicted"/>
<protein>
    <submittedName>
        <fullName evidence="1">Uncharacterized protein</fullName>
    </submittedName>
</protein>
<evidence type="ECO:0000313" key="1">
    <source>
        <dbReference type="EMBL" id="MBF1166159.1"/>
    </source>
</evidence>
<comment type="caution">
    <text evidence="1">The sequence shown here is derived from an EMBL/GenBank/DDBJ whole genome shotgun (WGS) entry which is preliminary data.</text>
</comment>
<name>A0A930BU87_9RHOO</name>
<organism evidence="1 2">
    <name type="scientific">Dechloromonas agitata</name>
    <dbReference type="NCBI Taxonomy" id="73030"/>
    <lineage>
        <taxon>Bacteria</taxon>
        <taxon>Pseudomonadati</taxon>
        <taxon>Pseudomonadota</taxon>
        <taxon>Betaproteobacteria</taxon>
        <taxon>Rhodocyclales</taxon>
        <taxon>Azonexaceae</taxon>
        <taxon>Dechloromonas</taxon>
    </lineage>
</organism>
<dbReference type="EMBL" id="JABZMI010000365">
    <property type="protein sequence ID" value="MBF1166159.1"/>
    <property type="molecule type" value="Genomic_DNA"/>
</dbReference>
<gene>
    <name evidence="1" type="ORF">HXL68_14095</name>
</gene>